<evidence type="ECO:0000313" key="12">
    <source>
        <dbReference type="Proteomes" id="UP001336250"/>
    </source>
</evidence>
<evidence type="ECO:0000256" key="9">
    <source>
        <dbReference type="HAMAP-Rule" id="MF_01148"/>
    </source>
</evidence>
<dbReference type="Pfam" id="PF00795">
    <property type="entry name" value="CN_hydrolase"/>
    <property type="match status" value="1"/>
</dbReference>
<comment type="catalytic activity">
    <reaction evidence="9">
        <text>N-terminal S-1,2-diacyl-sn-glyceryl-L-cysteinyl-[lipoprotein] + a glycerophospholipid = N-acyl-S-1,2-diacyl-sn-glyceryl-L-cysteinyl-[lipoprotein] + a 2-acyl-sn-glycero-3-phospholipid + H(+)</text>
        <dbReference type="Rhea" id="RHEA:48228"/>
        <dbReference type="Rhea" id="RHEA-COMP:14681"/>
        <dbReference type="Rhea" id="RHEA-COMP:14684"/>
        <dbReference type="ChEBI" id="CHEBI:15378"/>
        <dbReference type="ChEBI" id="CHEBI:136912"/>
        <dbReference type="ChEBI" id="CHEBI:140656"/>
        <dbReference type="ChEBI" id="CHEBI:140657"/>
        <dbReference type="ChEBI" id="CHEBI:140660"/>
        <dbReference type="EC" id="2.3.1.269"/>
    </reaction>
</comment>
<dbReference type="GO" id="GO:0016410">
    <property type="term" value="F:N-acyltransferase activity"/>
    <property type="evidence" value="ECO:0007669"/>
    <property type="project" value="UniProtKB-UniRule"/>
</dbReference>
<feature type="transmembrane region" description="Helical" evidence="9">
    <location>
        <begin position="46"/>
        <end position="66"/>
    </location>
</feature>
<evidence type="ECO:0000256" key="2">
    <source>
        <dbReference type="ARBA" id="ARBA00010065"/>
    </source>
</evidence>
<dbReference type="PANTHER" id="PTHR38686">
    <property type="entry name" value="APOLIPOPROTEIN N-ACYLTRANSFERASE"/>
    <property type="match status" value="1"/>
</dbReference>
<feature type="transmembrane region" description="Helical" evidence="9">
    <location>
        <begin position="78"/>
        <end position="106"/>
    </location>
</feature>
<dbReference type="HAMAP" id="MF_01148">
    <property type="entry name" value="Lnt"/>
    <property type="match status" value="1"/>
</dbReference>
<keyword evidence="12" id="KW-1185">Reference proteome</keyword>
<dbReference type="RefSeq" id="WP_332290969.1">
    <property type="nucleotide sequence ID" value="NZ_JAZIBG010000036.1"/>
</dbReference>
<keyword evidence="8 9" id="KW-0012">Acyltransferase</keyword>
<dbReference type="AlphaFoldDB" id="A0AAW9QJT2"/>
<dbReference type="CDD" id="cd07571">
    <property type="entry name" value="ALP_N-acyl_transferase"/>
    <property type="match status" value="1"/>
</dbReference>
<name>A0AAW9QJT2_9BURK</name>
<feature type="domain" description="CN hydrolase" evidence="10">
    <location>
        <begin position="219"/>
        <end position="464"/>
    </location>
</feature>
<dbReference type="InterPro" id="IPR004563">
    <property type="entry name" value="Apolipo_AcylTrfase"/>
</dbReference>
<dbReference type="Proteomes" id="UP001336250">
    <property type="component" value="Unassembled WGS sequence"/>
</dbReference>
<keyword evidence="3 9" id="KW-1003">Cell membrane</keyword>
<comment type="similarity">
    <text evidence="2 9">Belongs to the CN hydrolase family. Apolipoprotein N-acyltransferase subfamily.</text>
</comment>
<dbReference type="SUPFAM" id="SSF56317">
    <property type="entry name" value="Carbon-nitrogen hydrolase"/>
    <property type="match status" value="1"/>
</dbReference>
<comment type="function">
    <text evidence="9">Catalyzes the phospholipid dependent N-acylation of the N-terminal cysteine of apolipoprotein, the last step in lipoprotein maturation.</text>
</comment>
<comment type="pathway">
    <text evidence="9">Protein modification; lipoprotein biosynthesis (N-acyl transfer).</text>
</comment>
<reference evidence="11 12" key="1">
    <citation type="submission" date="2024-02" db="EMBL/GenBank/DDBJ databases">
        <title>Genome sequence of Aquincola sp. MAHUQ-54.</title>
        <authorList>
            <person name="Huq M.A."/>
        </authorList>
    </citation>
    <scope>NUCLEOTIDE SEQUENCE [LARGE SCALE GENOMIC DNA]</scope>
    <source>
        <strain evidence="11 12">MAHUQ-54</strain>
    </source>
</reference>
<dbReference type="GO" id="GO:0042158">
    <property type="term" value="P:lipoprotein biosynthetic process"/>
    <property type="evidence" value="ECO:0007669"/>
    <property type="project" value="UniProtKB-UniRule"/>
</dbReference>
<keyword evidence="7 9" id="KW-0472">Membrane</keyword>
<feature type="transmembrane region" description="Helical" evidence="9">
    <location>
        <begin position="187"/>
        <end position="207"/>
    </location>
</feature>
<proteinExistence type="inferred from homology"/>
<dbReference type="NCBIfam" id="TIGR00546">
    <property type="entry name" value="lnt"/>
    <property type="match status" value="1"/>
</dbReference>
<keyword evidence="5 9" id="KW-0812">Transmembrane</keyword>
<feature type="transmembrane region" description="Helical" evidence="9">
    <location>
        <begin position="23"/>
        <end position="39"/>
    </location>
</feature>
<gene>
    <name evidence="9 11" type="primary">lnt</name>
    <name evidence="11" type="ORF">V4F39_17245</name>
</gene>
<keyword evidence="4 9" id="KW-0808">Transferase</keyword>
<feature type="transmembrane region" description="Helical" evidence="9">
    <location>
        <begin position="151"/>
        <end position="175"/>
    </location>
</feature>
<feature type="transmembrane region" description="Helical" evidence="9">
    <location>
        <begin position="113"/>
        <end position="131"/>
    </location>
</feature>
<keyword evidence="6 9" id="KW-1133">Transmembrane helix</keyword>
<accession>A0AAW9QJT2</accession>
<dbReference type="PROSITE" id="PS50263">
    <property type="entry name" value="CN_HYDROLASE"/>
    <property type="match status" value="1"/>
</dbReference>
<evidence type="ECO:0000256" key="3">
    <source>
        <dbReference type="ARBA" id="ARBA00022475"/>
    </source>
</evidence>
<dbReference type="PANTHER" id="PTHR38686:SF1">
    <property type="entry name" value="APOLIPOPROTEIN N-ACYLTRANSFERASE"/>
    <property type="match status" value="1"/>
</dbReference>
<dbReference type="InterPro" id="IPR003010">
    <property type="entry name" value="C-N_Hydrolase"/>
</dbReference>
<evidence type="ECO:0000256" key="6">
    <source>
        <dbReference type="ARBA" id="ARBA00022989"/>
    </source>
</evidence>
<evidence type="ECO:0000256" key="4">
    <source>
        <dbReference type="ARBA" id="ARBA00022679"/>
    </source>
</evidence>
<evidence type="ECO:0000259" key="10">
    <source>
        <dbReference type="PROSITE" id="PS50263"/>
    </source>
</evidence>
<protein>
    <recommendedName>
        <fullName evidence="9">Apolipoprotein N-acyltransferase</fullName>
        <shortName evidence="9">ALP N-acyltransferase</shortName>
        <ecNumber evidence="9">2.3.1.269</ecNumber>
    </recommendedName>
</protein>
<evidence type="ECO:0000256" key="8">
    <source>
        <dbReference type="ARBA" id="ARBA00023315"/>
    </source>
</evidence>
<dbReference type="EMBL" id="JAZIBG010000036">
    <property type="protein sequence ID" value="MEF7615664.1"/>
    <property type="molecule type" value="Genomic_DNA"/>
</dbReference>
<dbReference type="GO" id="GO:0005886">
    <property type="term" value="C:plasma membrane"/>
    <property type="evidence" value="ECO:0007669"/>
    <property type="project" value="UniProtKB-SubCell"/>
</dbReference>
<dbReference type="EC" id="2.3.1.269" evidence="9"/>
<evidence type="ECO:0000256" key="1">
    <source>
        <dbReference type="ARBA" id="ARBA00004651"/>
    </source>
</evidence>
<comment type="subcellular location">
    <subcellularLocation>
        <location evidence="1 9">Cell membrane</location>
        <topology evidence="1 9">Multi-pass membrane protein</topology>
    </subcellularLocation>
</comment>
<organism evidence="11 12">
    <name type="scientific">Aquincola agrisoli</name>
    <dbReference type="NCBI Taxonomy" id="3119538"/>
    <lineage>
        <taxon>Bacteria</taxon>
        <taxon>Pseudomonadati</taxon>
        <taxon>Pseudomonadota</taxon>
        <taxon>Betaproteobacteria</taxon>
        <taxon>Burkholderiales</taxon>
        <taxon>Sphaerotilaceae</taxon>
        <taxon>Aquincola</taxon>
    </lineage>
</organism>
<evidence type="ECO:0000256" key="5">
    <source>
        <dbReference type="ARBA" id="ARBA00022692"/>
    </source>
</evidence>
<dbReference type="Pfam" id="PF20154">
    <property type="entry name" value="LNT_N"/>
    <property type="match status" value="1"/>
</dbReference>
<dbReference type="InterPro" id="IPR036526">
    <property type="entry name" value="C-N_Hydrolase_sf"/>
</dbReference>
<evidence type="ECO:0000256" key="7">
    <source>
        <dbReference type="ARBA" id="ARBA00023136"/>
    </source>
</evidence>
<dbReference type="Gene3D" id="3.60.110.10">
    <property type="entry name" value="Carbon-nitrogen hydrolase"/>
    <property type="match status" value="1"/>
</dbReference>
<sequence>MAWLAACAAAGAAAPLGWAPSGWWHVAIAGYAVLALCAARTRHVGSAGLAGLAFGLGLHLTGHGWAYEALHRQAGVPVPAAAAATLLFVLYLALFTAVPCLAWGALRQRTGRGAWAALPALLVLGEMARGVPFNGFTSLTLGYALIDTPWAGLAPVAGVYALSLVGLAIAAGLAWAATAPGARLWKVGAVSLASAAAGALLQSMAWVQPFGTPMRYALVQTNVAQEDKFRAETQAAQMRRSLHALTTQAATLVVTPETALPVMLADLPADAVAELRGFVERSGSHVMLGIATTSAQGRGHNSVVHVPPHGAVWQQYHKVRLMPFGEYDPAGFGWFGNELDIALKDLTPGPPDQPPFVLEHDGWLQRIGTLICHEELGSGEALRWASAGPQAASVLINPSNLAWFDGSAAIAQRHQIARMRALEAGRPVLRVANTGITAHIDERGRVLRALPLQQEAVLAGSVQGMQGQTPLTRWREWPVLMICAALVLGAAARRPRRA</sequence>
<evidence type="ECO:0000313" key="11">
    <source>
        <dbReference type="EMBL" id="MEF7615664.1"/>
    </source>
</evidence>
<dbReference type="InterPro" id="IPR045378">
    <property type="entry name" value="LNT_N"/>
</dbReference>
<comment type="caution">
    <text evidence="11">The sequence shown here is derived from an EMBL/GenBank/DDBJ whole genome shotgun (WGS) entry which is preliminary data.</text>
</comment>